<evidence type="ECO:0000313" key="2">
    <source>
        <dbReference type="EMBL" id="SMO85990.1"/>
    </source>
</evidence>
<gene>
    <name evidence="2" type="ORF">SAMN06273567_105380</name>
</gene>
<dbReference type="GO" id="GO:0005737">
    <property type="term" value="C:cytoplasm"/>
    <property type="evidence" value="ECO:0007669"/>
    <property type="project" value="TreeGrafter"/>
</dbReference>
<dbReference type="SUPFAM" id="SSF55729">
    <property type="entry name" value="Acyl-CoA N-acyltransferases (Nat)"/>
    <property type="match status" value="1"/>
</dbReference>
<feature type="domain" description="N-acetyltransferase" evidence="1">
    <location>
        <begin position="24"/>
        <end position="187"/>
    </location>
</feature>
<dbReference type="AlphaFoldDB" id="A0A521ESB7"/>
<accession>A0A521ESB7</accession>
<protein>
    <submittedName>
        <fullName evidence="2">Protein N-acetyltransferase, RimJ/RimL family</fullName>
    </submittedName>
</protein>
<dbReference type="Proteomes" id="UP000317484">
    <property type="component" value="Unassembled WGS sequence"/>
</dbReference>
<evidence type="ECO:0000313" key="3">
    <source>
        <dbReference type="Proteomes" id="UP000317484"/>
    </source>
</evidence>
<dbReference type="GO" id="GO:1990189">
    <property type="term" value="F:protein N-terminal-serine acetyltransferase activity"/>
    <property type="evidence" value="ECO:0007669"/>
    <property type="project" value="TreeGrafter"/>
</dbReference>
<dbReference type="GO" id="GO:0008999">
    <property type="term" value="F:protein-N-terminal-alanine acetyltransferase activity"/>
    <property type="evidence" value="ECO:0007669"/>
    <property type="project" value="TreeGrafter"/>
</dbReference>
<dbReference type="PANTHER" id="PTHR43441">
    <property type="entry name" value="RIBOSOMAL-PROTEIN-SERINE ACETYLTRANSFERASE"/>
    <property type="match status" value="1"/>
</dbReference>
<dbReference type="Gene3D" id="3.40.630.30">
    <property type="match status" value="1"/>
</dbReference>
<dbReference type="InterPro" id="IPR000182">
    <property type="entry name" value="GNAT_dom"/>
</dbReference>
<name>A0A521ESB7_9ACTN</name>
<keyword evidence="3" id="KW-1185">Reference proteome</keyword>
<dbReference type="CDD" id="cd04301">
    <property type="entry name" value="NAT_SF"/>
    <property type="match status" value="1"/>
</dbReference>
<dbReference type="EMBL" id="FXTJ01000005">
    <property type="protein sequence ID" value="SMO85990.1"/>
    <property type="molecule type" value="Genomic_DNA"/>
</dbReference>
<evidence type="ECO:0000259" key="1">
    <source>
        <dbReference type="PROSITE" id="PS51186"/>
    </source>
</evidence>
<keyword evidence="2" id="KW-0808">Transferase</keyword>
<dbReference type="InterPro" id="IPR016181">
    <property type="entry name" value="Acyl_CoA_acyltransferase"/>
</dbReference>
<dbReference type="PROSITE" id="PS51186">
    <property type="entry name" value="GNAT"/>
    <property type="match status" value="1"/>
</dbReference>
<dbReference type="Pfam" id="PF13302">
    <property type="entry name" value="Acetyltransf_3"/>
    <property type="match status" value="1"/>
</dbReference>
<sequence length="188" mass="19944">MADHLPVEFSGTDLTTETVRTAHLVLRPFTDDDVEAVHRATQDPEAQRWITGAPVPYTLADARAFVDTVVRQRAEGTGLSVVADAGGGLVGTGGLLLGGRHLGPEIGYSVAPWARRRGYATEIADGLARWAFAHGAPRVHLVVDVDNAASQEVAARAGFTREGVARSALPRRDGTRGDAVLFGRLPTD</sequence>
<dbReference type="InterPro" id="IPR051908">
    <property type="entry name" value="Ribosomal_N-acetyltransferase"/>
</dbReference>
<organism evidence="2 3">
    <name type="scientific">Geodermatophilus aquaeductus</name>
    <dbReference type="NCBI Taxonomy" id="1564161"/>
    <lineage>
        <taxon>Bacteria</taxon>
        <taxon>Bacillati</taxon>
        <taxon>Actinomycetota</taxon>
        <taxon>Actinomycetes</taxon>
        <taxon>Geodermatophilales</taxon>
        <taxon>Geodermatophilaceae</taxon>
        <taxon>Geodermatophilus</taxon>
    </lineage>
</organism>
<dbReference type="PANTHER" id="PTHR43441:SF10">
    <property type="entry name" value="ACETYLTRANSFERASE"/>
    <property type="match status" value="1"/>
</dbReference>
<reference evidence="2 3" key="1">
    <citation type="submission" date="2017-05" db="EMBL/GenBank/DDBJ databases">
        <authorList>
            <person name="Varghese N."/>
            <person name="Submissions S."/>
        </authorList>
    </citation>
    <scope>NUCLEOTIDE SEQUENCE [LARGE SCALE GENOMIC DNA]</scope>
    <source>
        <strain evidence="2 3">DSM 46834</strain>
    </source>
</reference>
<proteinExistence type="predicted"/>